<keyword evidence="2" id="KW-0812">Transmembrane</keyword>
<evidence type="ECO:0008006" key="6">
    <source>
        <dbReference type="Google" id="ProtNLM"/>
    </source>
</evidence>
<feature type="compositionally biased region" description="Polar residues" evidence="1">
    <location>
        <begin position="86"/>
        <end position="100"/>
    </location>
</feature>
<feature type="chain" id="PRO_5012397220" description="Cysteine and tyrosine-rich protein 1" evidence="3">
    <location>
        <begin position="21"/>
        <end position="178"/>
    </location>
</feature>
<dbReference type="EMBL" id="NEDP02076707">
    <property type="protein sequence ID" value="OWF35795.1"/>
    <property type="molecule type" value="Genomic_DNA"/>
</dbReference>
<feature type="region of interest" description="Disordered" evidence="1">
    <location>
        <begin position="73"/>
        <end position="101"/>
    </location>
</feature>
<evidence type="ECO:0000313" key="4">
    <source>
        <dbReference type="EMBL" id="OWF35795.1"/>
    </source>
</evidence>
<accession>A0A210PH30</accession>
<sequence>MEVVIVVFFLVLLQAEVTDGECEACPYGCCTSAQGDEECCTAIVPVLGIIAAVTSCGVVIAIVVIVCCCRRKKPDASKKGPRPSPVDQTSNRAPNTTNGTDVAGQRYPLMPLRCPECEDRYIRSQPWTDIDSGCEGWPLGRGVVPDHTLIPTPMGSTYSIRTSTIVDLPSYQHNFSVF</sequence>
<evidence type="ECO:0000256" key="3">
    <source>
        <dbReference type="SAM" id="SignalP"/>
    </source>
</evidence>
<comment type="caution">
    <text evidence="4">The sequence shown here is derived from an EMBL/GenBank/DDBJ whole genome shotgun (WGS) entry which is preliminary data.</text>
</comment>
<keyword evidence="2" id="KW-0472">Membrane</keyword>
<dbReference type="AlphaFoldDB" id="A0A210PH30"/>
<name>A0A210PH30_MIZYE</name>
<organism evidence="4 5">
    <name type="scientific">Mizuhopecten yessoensis</name>
    <name type="common">Japanese scallop</name>
    <name type="synonym">Patinopecten yessoensis</name>
    <dbReference type="NCBI Taxonomy" id="6573"/>
    <lineage>
        <taxon>Eukaryota</taxon>
        <taxon>Metazoa</taxon>
        <taxon>Spiralia</taxon>
        <taxon>Lophotrochozoa</taxon>
        <taxon>Mollusca</taxon>
        <taxon>Bivalvia</taxon>
        <taxon>Autobranchia</taxon>
        <taxon>Pteriomorphia</taxon>
        <taxon>Pectinida</taxon>
        <taxon>Pectinoidea</taxon>
        <taxon>Pectinidae</taxon>
        <taxon>Mizuhopecten</taxon>
    </lineage>
</organism>
<gene>
    <name evidence="4" type="ORF">KP79_PYT11493</name>
</gene>
<dbReference type="OrthoDB" id="10402928at2759"/>
<keyword evidence="5" id="KW-1185">Reference proteome</keyword>
<keyword evidence="3" id="KW-0732">Signal</keyword>
<dbReference type="Proteomes" id="UP000242188">
    <property type="component" value="Unassembled WGS sequence"/>
</dbReference>
<reference evidence="4 5" key="1">
    <citation type="journal article" date="2017" name="Nat. Ecol. Evol.">
        <title>Scallop genome provides insights into evolution of bilaterian karyotype and development.</title>
        <authorList>
            <person name="Wang S."/>
            <person name="Zhang J."/>
            <person name="Jiao W."/>
            <person name="Li J."/>
            <person name="Xun X."/>
            <person name="Sun Y."/>
            <person name="Guo X."/>
            <person name="Huan P."/>
            <person name="Dong B."/>
            <person name="Zhang L."/>
            <person name="Hu X."/>
            <person name="Sun X."/>
            <person name="Wang J."/>
            <person name="Zhao C."/>
            <person name="Wang Y."/>
            <person name="Wang D."/>
            <person name="Huang X."/>
            <person name="Wang R."/>
            <person name="Lv J."/>
            <person name="Li Y."/>
            <person name="Zhang Z."/>
            <person name="Liu B."/>
            <person name="Lu W."/>
            <person name="Hui Y."/>
            <person name="Liang J."/>
            <person name="Zhou Z."/>
            <person name="Hou R."/>
            <person name="Li X."/>
            <person name="Liu Y."/>
            <person name="Li H."/>
            <person name="Ning X."/>
            <person name="Lin Y."/>
            <person name="Zhao L."/>
            <person name="Xing Q."/>
            <person name="Dou J."/>
            <person name="Li Y."/>
            <person name="Mao J."/>
            <person name="Guo H."/>
            <person name="Dou H."/>
            <person name="Li T."/>
            <person name="Mu C."/>
            <person name="Jiang W."/>
            <person name="Fu Q."/>
            <person name="Fu X."/>
            <person name="Miao Y."/>
            <person name="Liu J."/>
            <person name="Yu Q."/>
            <person name="Li R."/>
            <person name="Liao H."/>
            <person name="Li X."/>
            <person name="Kong Y."/>
            <person name="Jiang Z."/>
            <person name="Chourrout D."/>
            <person name="Li R."/>
            <person name="Bao Z."/>
        </authorList>
    </citation>
    <scope>NUCLEOTIDE SEQUENCE [LARGE SCALE GENOMIC DNA]</scope>
    <source>
        <strain evidence="4 5">PY_sf001</strain>
    </source>
</reference>
<evidence type="ECO:0000313" key="5">
    <source>
        <dbReference type="Proteomes" id="UP000242188"/>
    </source>
</evidence>
<feature type="transmembrane region" description="Helical" evidence="2">
    <location>
        <begin position="46"/>
        <end position="69"/>
    </location>
</feature>
<proteinExistence type="predicted"/>
<evidence type="ECO:0000256" key="1">
    <source>
        <dbReference type="SAM" id="MobiDB-lite"/>
    </source>
</evidence>
<feature type="signal peptide" evidence="3">
    <location>
        <begin position="1"/>
        <end position="20"/>
    </location>
</feature>
<evidence type="ECO:0000256" key="2">
    <source>
        <dbReference type="SAM" id="Phobius"/>
    </source>
</evidence>
<protein>
    <recommendedName>
        <fullName evidence="6">Cysteine and tyrosine-rich protein 1</fullName>
    </recommendedName>
</protein>
<keyword evidence="2" id="KW-1133">Transmembrane helix</keyword>